<dbReference type="EMBL" id="WLYK01000008">
    <property type="protein sequence ID" value="MTD16062.1"/>
    <property type="molecule type" value="Genomic_DNA"/>
</dbReference>
<dbReference type="RefSeq" id="WP_154770040.1">
    <property type="nucleotide sequence ID" value="NZ_WLYK01000008.1"/>
</dbReference>
<feature type="domain" description="HTH cro/C1-type" evidence="1">
    <location>
        <begin position="20"/>
        <end position="74"/>
    </location>
</feature>
<dbReference type="Proteomes" id="UP000460221">
    <property type="component" value="Unassembled WGS sequence"/>
</dbReference>
<sequence>MVRPPLTEADRERGRMLGSALRTARGGRSPIEVALACDISVETLRKIETGRIPTPAFGTVVTLARALGIPLDDLADLVATEPPARLVRPA</sequence>
<accession>A0A7K1FPJ0</accession>
<evidence type="ECO:0000313" key="2">
    <source>
        <dbReference type="EMBL" id="MTD16062.1"/>
    </source>
</evidence>
<name>A0A7K1FPJ0_9ACTN</name>
<keyword evidence="3" id="KW-1185">Reference proteome</keyword>
<proteinExistence type="predicted"/>
<dbReference type="InterPro" id="IPR010982">
    <property type="entry name" value="Lambda_DNA-bd_dom_sf"/>
</dbReference>
<dbReference type="Pfam" id="PF13560">
    <property type="entry name" value="HTH_31"/>
    <property type="match status" value="1"/>
</dbReference>
<protein>
    <submittedName>
        <fullName evidence="2">Helix-turn-helix domain-containing protein</fullName>
    </submittedName>
</protein>
<dbReference type="PROSITE" id="PS50943">
    <property type="entry name" value="HTH_CROC1"/>
    <property type="match status" value="1"/>
</dbReference>
<dbReference type="AlphaFoldDB" id="A0A7K1FPJ0"/>
<reference evidence="2 3" key="1">
    <citation type="submission" date="2019-11" db="EMBL/GenBank/DDBJ databases">
        <authorList>
            <person name="Jiang L.-Q."/>
        </authorList>
    </citation>
    <scope>NUCLEOTIDE SEQUENCE [LARGE SCALE GENOMIC DNA]</scope>
    <source>
        <strain evidence="2 3">YIM 132087</strain>
    </source>
</reference>
<organism evidence="2 3">
    <name type="scientific">Nakamurella alba</name>
    <dbReference type="NCBI Taxonomy" id="2665158"/>
    <lineage>
        <taxon>Bacteria</taxon>
        <taxon>Bacillati</taxon>
        <taxon>Actinomycetota</taxon>
        <taxon>Actinomycetes</taxon>
        <taxon>Nakamurellales</taxon>
        <taxon>Nakamurellaceae</taxon>
        <taxon>Nakamurella</taxon>
    </lineage>
</organism>
<evidence type="ECO:0000259" key="1">
    <source>
        <dbReference type="PROSITE" id="PS50943"/>
    </source>
</evidence>
<gene>
    <name evidence="2" type="ORF">GIS00_19170</name>
</gene>
<dbReference type="SMART" id="SM00530">
    <property type="entry name" value="HTH_XRE"/>
    <property type="match status" value="1"/>
</dbReference>
<dbReference type="CDD" id="cd00093">
    <property type="entry name" value="HTH_XRE"/>
    <property type="match status" value="1"/>
</dbReference>
<dbReference type="InterPro" id="IPR001387">
    <property type="entry name" value="Cro/C1-type_HTH"/>
</dbReference>
<dbReference type="GO" id="GO:0003677">
    <property type="term" value="F:DNA binding"/>
    <property type="evidence" value="ECO:0007669"/>
    <property type="project" value="InterPro"/>
</dbReference>
<dbReference type="SUPFAM" id="SSF47413">
    <property type="entry name" value="lambda repressor-like DNA-binding domains"/>
    <property type="match status" value="1"/>
</dbReference>
<comment type="caution">
    <text evidence="2">The sequence shown here is derived from an EMBL/GenBank/DDBJ whole genome shotgun (WGS) entry which is preliminary data.</text>
</comment>
<dbReference type="Gene3D" id="1.10.260.40">
    <property type="entry name" value="lambda repressor-like DNA-binding domains"/>
    <property type="match status" value="1"/>
</dbReference>
<evidence type="ECO:0000313" key="3">
    <source>
        <dbReference type="Proteomes" id="UP000460221"/>
    </source>
</evidence>